<evidence type="ECO:0000256" key="1">
    <source>
        <dbReference type="SAM" id="SignalP"/>
    </source>
</evidence>
<sequence length="107" mass="11250">MTLISQALLALAVAGTALATPMVAERNEMRPDCTHTVNTWQAYTYGPTSTVWTETATATQTVDCQGCESAQYSELYFGPGPVVMFTATVTAETASTTTVLACSKTAA</sequence>
<feature type="signal peptide" evidence="1">
    <location>
        <begin position="1"/>
        <end position="19"/>
    </location>
</feature>
<protein>
    <submittedName>
        <fullName evidence="2">Uncharacterized protein</fullName>
    </submittedName>
</protein>
<gene>
    <name evidence="2" type="ORF">ISF_02365</name>
</gene>
<accession>A0A168BPR0</accession>
<dbReference type="Proteomes" id="UP000076744">
    <property type="component" value="Unassembled WGS sequence"/>
</dbReference>
<evidence type="ECO:0000313" key="2">
    <source>
        <dbReference type="EMBL" id="OAA70391.1"/>
    </source>
</evidence>
<feature type="chain" id="PRO_5007895746" evidence="1">
    <location>
        <begin position="20"/>
        <end position="107"/>
    </location>
</feature>
<comment type="caution">
    <text evidence="2">The sequence shown here is derived from an EMBL/GenBank/DDBJ whole genome shotgun (WGS) entry which is preliminary data.</text>
</comment>
<keyword evidence="1" id="KW-0732">Signal</keyword>
<dbReference type="AlphaFoldDB" id="A0A168BPR0"/>
<dbReference type="RefSeq" id="XP_018706678.1">
    <property type="nucleotide sequence ID" value="XM_018845971.1"/>
</dbReference>
<dbReference type="EMBL" id="AZHB01000004">
    <property type="protein sequence ID" value="OAA70391.1"/>
    <property type="molecule type" value="Genomic_DNA"/>
</dbReference>
<name>A0A168BPR0_CORFA</name>
<reference evidence="2 3" key="1">
    <citation type="journal article" date="2016" name="Genome Biol. Evol.">
        <title>Divergent and convergent evolution of fungal pathogenicity.</title>
        <authorList>
            <person name="Shang Y."/>
            <person name="Xiao G."/>
            <person name="Zheng P."/>
            <person name="Cen K."/>
            <person name="Zhan S."/>
            <person name="Wang C."/>
        </authorList>
    </citation>
    <scope>NUCLEOTIDE SEQUENCE [LARGE SCALE GENOMIC DNA]</scope>
    <source>
        <strain evidence="2 3">ARSEF 2679</strain>
    </source>
</reference>
<organism evidence="2 3">
    <name type="scientific">Cordyceps fumosorosea (strain ARSEF 2679)</name>
    <name type="common">Isaria fumosorosea</name>
    <dbReference type="NCBI Taxonomy" id="1081104"/>
    <lineage>
        <taxon>Eukaryota</taxon>
        <taxon>Fungi</taxon>
        <taxon>Dikarya</taxon>
        <taxon>Ascomycota</taxon>
        <taxon>Pezizomycotina</taxon>
        <taxon>Sordariomycetes</taxon>
        <taxon>Hypocreomycetidae</taxon>
        <taxon>Hypocreales</taxon>
        <taxon>Cordycipitaceae</taxon>
        <taxon>Cordyceps</taxon>
    </lineage>
</organism>
<dbReference type="GeneID" id="30018657"/>
<keyword evidence="3" id="KW-1185">Reference proteome</keyword>
<evidence type="ECO:0000313" key="3">
    <source>
        <dbReference type="Proteomes" id="UP000076744"/>
    </source>
</evidence>
<proteinExistence type="predicted"/>